<dbReference type="Proteomes" id="UP000093861">
    <property type="component" value="Unassembled WGS sequence"/>
</dbReference>
<dbReference type="EMBL" id="LZJS01000107">
    <property type="protein sequence ID" value="OBH58756.1"/>
    <property type="molecule type" value="Genomic_DNA"/>
</dbReference>
<evidence type="ECO:0000313" key="2">
    <source>
        <dbReference type="EMBL" id="OBH58756.1"/>
    </source>
</evidence>
<feature type="transmembrane region" description="Helical" evidence="1">
    <location>
        <begin position="21"/>
        <end position="39"/>
    </location>
</feature>
<sequence>MITPGTPRTPITLLIYRDLRVGMVVILVMLAAAVIMERLSAICWQTAISSYYYTSAHNILTAALMTLGTLFFVYKGSSDTENVLLTLAGVCTFVAAMVPQLPRPNPLCWPQGDLPKEYTVEPALLLNAKAVVVALVLGWVAMRLVDRCRGTTSHPRTAISMLVSRFVFWPIMAVGLITLFFFPGTFTTLAHGAAGVLMLSAFIATAFCTAYIVGREDVSKSPHRRGYQLWYWGIAFLMLVTLIFVVFLHLVQPNWAGTVWGFVIEAALILEFALYWLIQTFELWNTPDRTELLPPATRNQTKYVSTLREALSDLAEAWRNGRGKKGGGKFWPFL</sequence>
<feature type="transmembrane region" description="Helical" evidence="1">
    <location>
        <begin position="83"/>
        <end position="102"/>
    </location>
</feature>
<feature type="transmembrane region" description="Helical" evidence="1">
    <location>
        <begin position="122"/>
        <end position="145"/>
    </location>
</feature>
<evidence type="ECO:0008006" key="4">
    <source>
        <dbReference type="Google" id="ProtNLM"/>
    </source>
</evidence>
<name>A0A1A2S3G0_9MYCO</name>
<evidence type="ECO:0000256" key="1">
    <source>
        <dbReference type="SAM" id="Phobius"/>
    </source>
</evidence>
<feature type="transmembrane region" description="Helical" evidence="1">
    <location>
        <begin position="257"/>
        <end position="278"/>
    </location>
</feature>
<organism evidence="2 3">
    <name type="scientific">Mycobacterium colombiense</name>
    <dbReference type="NCBI Taxonomy" id="339268"/>
    <lineage>
        <taxon>Bacteria</taxon>
        <taxon>Bacillati</taxon>
        <taxon>Actinomycetota</taxon>
        <taxon>Actinomycetes</taxon>
        <taxon>Mycobacteriales</taxon>
        <taxon>Mycobacteriaceae</taxon>
        <taxon>Mycobacterium</taxon>
        <taxon>Mycobacterium avium complex (MAC)</taxon>
    </lineage>
</organism>
<feature type="transmembrane region" description="Helical" evidence="1">
    <location>
        <begin position="229"/>
        <end position="251"/>
    </location>
</feature>
<gene>
    <name evidence="2" type="ORF">A5685_05080</name>
</gene>
<comment type="caution">
    <text evidence="2">The sequence shown here is derived from an EMBL/GenBank/DDBJ whole genome shotgun (WGS) entry which is preliminary data.</text>
</comment>
<feature type="transmembrane region" description="Helical" evidence="1">
    <location>
        <begin position="192"/>
        <end position="213"/>
    </location>
</feature>
<keyword evidence="1" id="KW-0812">Transmembrane</keyword>
<accession>A0A1A2S3G0</accession>
<dbReference type="RefSeq" id="WP_064952555.1">
    <property type="nucleotide sequence ID" value="NZ_LZJS01000107.1"/>
</dbReference>
<keyword evidence="1" id="KW-1133">Transmembrane helix</keyword>
<evidence type="ECO:0000313" key="3">
    <source>
        <dbReference type="Proteomes" id="UP000093861"/>
    </source>
</evidence>
<dbReference type="AlphaFoldDB" id="A0A1A2S3G0"/>
<feature type="transmembrane region" description="Helical" evidence="1">
    <location>
        <begin position="51"/>
        <end position="74"/>
    </location>
</feature>
<feature type="transmembrane region" description="Helical" evidence="1">
    <location>
        <begin position="166"/>
        <end position="186"/>
    </location>
</feature>
<reference evidence="2 3" key="1">
    <citation type="submission" date="2016-06" db="EMBL/GenBank/DDBJ databases">
        <authorList>
            <person name="Kjaerup R.B."/>
            <person name="Dalgaard T.S."/>
            <person name="Juul-Madsen H.R."/>
        </authorList>
    </citation>
    <scope>NUCLEOTIDE SEQUENCE [LARGE SCALE GENOMIC DNA]</scope>
    <source>
        <strain evidence="2 3">E2464</strain>
    </source>
</reference>
<keyword evidence="1" id="KW-0472">Membrane</keyword>
<proteinExistence type="predicted"/>
<protein>
    <recommendedName>
        <fullName evidence="4">DUF998 domain-containing protein</fullName>
    </recommendedName>
</protein>